<dbReference type="OrthoDB" id="201709at2759"/>
<reference evidence="1" key="1">
    <citation type="submission" date="2021-06" db="EMBL/GenBank/DDBJ databases">
        <authorList>
            <person name="Kallberg Y."/>
            <person name="Tangrot J."/>
            <person name="Rosling A."/>
        </authorList>
    </citation>
    <scope>NUCLEOTIDE SEQUENCE</scope>
    <source>
        <strain evidence="1">FL130A</strain>
    </source>
</reference>
<gene>
    <name evidence="1" type="ORF">ALEPTO_LOCUS6111</name>
</gene>
<dbReference type="Proteomes" id="UP000789508">
    <property type="component" value="Unassembled WGS sequence"/>
</dbReference>
<dbReference type="EMBL" id="CAJVPS010001964">
    <property type="protein sequence ID" value="CAG8555976.1"/>
    <property type="molecule type" value="Genomic_DNA"/>
</dbReference>
<dbReference type="PANTHER" id="PTHR46263">
    <property type="entry name" value="ARMADILLO REPEAT-CONTAINING PROTEIN 7"/>
    <property type="match status" value="1"/>
</dbReference>
<dbReference type="InterPro" id="IPR042462">
    <property type="entry name" value="ARMC7"/>
</dbReference>
<comment type="caution">
    <text evidence="1">The sequence shown here is derived from an EMBL/GenBank/DDBJ whole genome shotgun (WGS) entry which is preliminary data.</text>
</comment>
<accession>A0A9N9B5B1</accession>
<keyword evidence="2" id="KW-1185">Reference proteome</keyword>
<dbReference type="InterPro" id="IPR011989">
    <property type="entry name" value="ARM-like"/>
</dbReference>
<dbReference type="Gene3D" id="1.25.10.10">
    <property type="entry name" value="Leucine-rich Repeat Variant"/>
    <property type="match status" value="1"/>
</dbReference>
<dbReference type="InterPro" id="IPR016024">
    <property type="entry name" value="ARM-type_fold"/>
</dbReference>
<organism evidence="1 2">
    <name type="scientific">Ambispora leptoticha</name>
    <dbReference type="NCBI Taxonomy" id="144679"/>
    <lineage>
        <taxon>Eukaryota</taxon>
        <taxon>Fungi</taxon>
        <taxon>Fungi incertae sedis</taxon>
        <taxon>Mucoromycota</taxon>
        <taxon>Glomeromycotina</taxon>
        <taxon>Glomeromycetes</taxon>
        <taxon>Archaeosporales</taxon>
        <taxon>Ambisporaceae</taxon>
        <taxon>Ambispora</taxon>
    </lineage>
</organism>
<protein>
    <submittedName>
        <fullName evidence="1">1050_t:CDS:1</fullName>
    </submittedName>
</protein>
<evidence type="ECO:0000313" key="1">
    <source>
        <dbReference type="EMBL" id="CAG8555976.1"/>
    </source>
</evidence>
<sequence length="181" mass="20566">MFSSTRQLEKRTGKYGTPRLEYLQELVNEYQTTTDIEAKHQILANLANFAYDPINYDFLCQLNVVDLFLDAITEPDEKIKEFGIGGICNICLENRAKEYIITYEGLPLIIDCLSSENESTVLSALATLMFLNISFSQADVKSVSKRVKQLSQTDNPKISNLANIFLQDYLENSDSVKEMNQ</sequence>
<name>A0A9N9B5B1_9GLOM</name>
<proteinExistence type="predicted"/>
<dbReference type="AlphaFoldDB" id="A0A9N9B5B1"/>
<dbReference type="PANTHER" id="PTHR46263:SF1">
    <property type="entry name" value="ARMADILLO REPEAT-CONTAINING PROTEIN 7"/>
    <property type="match status" value="1"/>
</dbReference>
<evidence type="ECO:0000313" key="2">
    <source>
        <dbReference type="Proteomes" id="UP000789508"/>
    </source>
</evidence>
<dbReference type="SUPFAM" id="SSF48371">
    <property type="entry name" value="ARM repeat"/>
    <property type="match status" value="1"/>
</dbReference>